<dbReference type="InterPro" id="IPR011931">
    <property type="entry name" value="Recomb_XerC"/>
</dbReference>
<evidence type="ECO:0000256" key="6">
    <source>
        <dbReference type="ARBA" id="ARBA00022908"/>
    </source>
</evidence>
<evidence type="ECO:0000256" key="11">
    <source>
        <dbReference type="NCBIfam" id="TIGR02224"/>
    </source>
</evidence>
<dbReference type="Gene3D" id="1.10.443.10">
    <property type="entry name" value="Intergrase catalytic core"/>
    <property type="match status" value="1"/>
</dbReference>
<sequence>MELIDEFITYLQVERHYSPRTVSAYERDVNDFAKFLKKSGDDDLLKVDAVAVSAYMTEMASRDYTSSTSARKLSSLRAFYRYLHKVGRVKENPFALVESKKVHNHLPQFFYEPEIEELFKTVQGTDALSVRNRALLEVLYGTGMRASECVNLELNQIDMNSRAILVHGKGNKDRYVIFGERARDALQNYIAGARKELGGVRSLVEPHVFLNQHGKPLTVRGLEYILEQLIKQSSLPGDMHPHMLRHSFATHMLNHGADLRSVQELLGHASLSTTQIYTHVTTEHMLADYKQFFPEHK</sequence>
<evidence type="ECO:0000259" key="12">
    <source>
        <dbReference type="PROSITE" id="PS51898"/>
    </source>
</evidence>
<reference evidence="14 15" key="1">
    <citation type="submission" date="2023-02" db="EMBL/GenBank/DDBJ databases">
        <title>Genome sequence of Lacticaseibacillus sp. KACC 23028.</title>
        <authorList>
            <person name="Kim S."/>
            <person name="Heo J."/>
            <person name="Kwon S.-W."/>
        </authorList>
    </citation>
    <scope>NUCLEOTIDE SEQUENCE [LARGE SCALE GENOMIC DNA]</scope>
    <source>
        <strain evidence="14 15">KACC 23028</strain>
    </source>
</reference>
<dbReference type="InterPro" id="IPR011010">
    <property type="entry name" value="DNA_brk_join_enz"/>
</dbReference>
<evidence type="ECO:0000256" key="9">
    <source>
        <dbReference type="ARBA" id="ARBA00023306"/>
    </source>
</evidence>
<feature type="active site" evidence="10">
    <location>
        <position position="145"/>
    </location>
</feature>
<dbReference type="PANTHER" id="PTHR30349">
    <property type="entry name" value="PHAGE INTEGRASE-RELATED"/>
    <property type="match status" value="1"/>
</dbReference>
<feature type="active site" description="O-(3'-phospho-DNA)-tyrosine intermediate" evidence="10">
    <location>
        <position position="277"/>
    </location>
</feature>
<accession>A0ABY7WR58</accession>
<feature type="domain" description="Core-binding (CB)" evidence="13">
    <location>
        <begin position="1"/>
        <end position="84"/>
    </location>
</feature>
<feature type="active site" evidence="10">
    <location>
        <position position="268"/>
    </location>
</feature>
<dbReference type="InterPro" id="IPR044068">
    <property type="entry name" value="CB"/>
</dbReference>
<dbReference type="PROSITE" id="PS51898">
    <property type="entry name" value="TYR_RECOMBINASE"/>
    <property type="match status" value="1"/>
</dbReference>
<organism evidence="14 15">
    <name type="scientific">Lacticaseibacillus pabuli</name>
    <dbReference type="NCBI Taxonomy" id="3025672"/>
    <lineage>
        <taxon>Bacteria</taxon>
        <taxon>Bacillati</taxon>
        <taxon>Bacillota</taxon>
        <taxon>Bacilli</taxon>
        <taxon>Lactobacillales</taxon>
        <taxon>Lactobacillaceae</taxon>
        <taxon>Lacticaseibacillus</taxon>
    </lineage>
</organism>
<evidence type="ECO:0000259" key="13">
    <source>
        <dbReference type="PROSITE" id="PS51900"/>
    </source>
</evidence>
<dbReference type="Gene3D" id="1.10.150.130">
    <property type="match status" value="1"/>
</dbReference>
<evidence type="ECO:0000256" key="8">
    <source>
        <dbReference type="ARBA" id="ARBA00023172"/>
    </source>
</evidence>
<dbReference type="InterPro" id="IPR013762">
    <property type="entry name" value="Integrase-like_cat_sf"/>
</dbReference>
<keyword evidence="4 10" id="KW-0132">Cell division</keyword>
<dbReference type="PROSITE" id="PS51900">
    <property type="entry name" value="CB"/>
    <property type="match status" value="1"/>
</dbReference>
<dbReference type="InterPro" id="IPR002104">
    <property type="entry name" value="Integrase_catalytic"/>
</dbReference>
<keyword evidence="5 10" id="KW-0159">Chromosome partition</keyword>
<comment type="similarity">
    <text evidence="2 10">Belongs to the 'phage' integrase family. XerC subfamily.</text>
</comment>
<name>A0ABY7WR58_9LACO</name>
<dbReference type="NCBIfam" id="NF040815">
    <property type="entry name" value="recomb_XerA_Arch"/>
    <property type="match status" value="1"/>
</dbReference>
<evidence type="ECO:0000256" key="3">
    <source>
        <dbReference type="ARBA" id="ARBA00022490"/>
    </source>
</evidence>
<evidence type="ECO:0000256" key="1">
    <source>
        <dbReference type="ARBA" id="ARBA00004496"/>
    </source>
</evidence>
<comment type="subunit">
    <text evidence="10">Forms a cyclic heterotetrameric complex composed of two molecules of XerC and two molecules of XerD.</text>
</comment>
<dbReference type="EMBL" id="CP117884">
    <property type="protein sequence ID" value="WDF81549.1"/>
    <property type="molecule type" value="Genomic_DNA"/>
</dbReference>
<feature type="active site" evidence="10">
    <location>
        <position position="242"/>
    </location>
</feature>
<evidence type="ECO:0000256" key="7">
    <source>
        <dbReference type="ARBA" id="ARBA00023125"/>
    </source>
</evidence>
<evidence type="ECO:0000256" key="5">
    <source>
        <dbReference type="ARBA" id="ARBA00022829"/>
    </source>
</evidence>
<dbReference type="NCBIfam" id="TIGR02224">
    <property type="entry name" value="recomb_XerC"/>
    <property type="match status" value="1"/>
</dbReference>
<proteinExistence type="inferred from homology"/>
<feature type="active site" evidence="10">
    <location>
        <position position="245"/>
    </location>
</feature>
<dbReference type="Pfam" id="PF00589">
    <property type="entry name" value="Phage_integrase"/>
    <property type="match status" value="1"/>
</dbReference>
<feature type="domain" description="Tyr recombinase" evidence="12">
    <location>
        <begin position="105"/>
        <end position="290"/>
    </location>
</feature>
<dbReference type="InterPro" id="IPR010998">
    <property type="entry name" value="Integrase_recombinase_N"/>
</dbReference>
<comment type="function">
    <text evidence="10">Site-specific tyrosine recombinase, which acts by catalyzing the cutting and rejoining of the recombining DNA molecules. The XerC-XerD complex is essential to convert dimers of the bacterial chromosome into monomers to permit their segregation at cell division. It also contributes to the segregational stability of plasmids.</text>
</comment>
<dbReference type="InterPro" id="IPR004107">
    <property type="entry name" value="Integrase_SAM-like_N"/>
</dbReference>
<dbReference type="InterPro" id="IPR050090">
    <property type="entry name" value="Tyrosine_recombinase_XerCD"/>
</dbReference>
<keyword evidence="8 10" id="KW-0233">DNA recombination</keyword>
<comment type="subcellular location">
    <subcellularLocation>
        <location evidence="1 10">Cytoplasm</location>
    </subcellularLocation>
</comment>
<dbReference type="SUPFAM" id="SSF56349">
    <property type="entry name" value="DNA breaking-rejoining enzymes"/>
    <property type="match status" value="1"/>
</dbReference>
<evidence type="ECO:0000256" key="2">
    <source>
        <dbReference type="ARBA" id="ARBA00006657"/>
    </source>
</evidence>
<gene>
    <name evidence="10 14" type="primary">xerC</name>
    <name evidence="14" type="ORF">PQ472_06315</name>
</gene>
<dbReference type="NCBIfam" id="NF001399">
    <property type="entry name" value="PRK00283.1"/>
    <property type="match status" value="1"/>
</dbReference>
<dbReference type="Proteomes" id="UP001220377">
    <property type="component" value="Chromosome"/>
</dbReference>
<dbReference type="HAMAP" id="MF_01808">
    <property type="entry name" value="Recomb_XerC_XerD"/>
    <property type="match status" value="1"/>
</dbReference>
<evidence type="ECO:0000256" key="10">
    <source>
        <dbReference type="HAMAP-Rule" id="MF_01808"/>
    </source>
</evidence>
<keyword evidence="3 10" id="KW-0963">Cytoplasm</keyword>
<feature type="active site" evidence="10">
    <location>
        <position position="169"/>
    </location>
</feature>
<evidence type="ECO:0000313" key="14">
    <source>
        <dbReference type="EMBL" id="WDF81549.1"/>
    </source>
</evidence>
<dbReference type="RefSeq" id="WP_274258392.1">
    <property type="nucleotide sequence ID" value="NZ_CP117884.1"/>
</dbReference>
<dbReference type="PANTHER" id="PTHR30349:SF77">
    <property type="entry name" value="TYROSINE RECOMBINASE XERC"/>
    <property type="match status" value="1"/>
</dbReference>
<keyword evidence="7 10" id="KW-0238">DNA-binding</keyword>
<keyword evidence="9 10" id="KW-0131">Cell cycle</keyword>
<keyword evidence="15" id="KW-1185">Reference proteome</keyword>
<evidence type="ECO:0000313" key="15">
    <source>
        <dbReference type="Proteomes" id="UP001220377"/>
    </source>
</evidence>
<dbReference type="Pfam" id="PF02899">
    <property type="entry name" value="Phage_int_SAM_1"/>
    <property type="match status" value="1"/>
</dbReference>
<keyword evidence="6 10" id="KW-0229">DNA integration</keyword>
<protein>
    <recommendedName>
        <fullName evidence="10 11">Tyrosine recombinase XerC</fullName>
    </recommendedName>
</protein>
<evidence type="ECO:0000256" key="4">
    <source>
        <dbReference type="ARBA" id="ARBA00022618"/>
    </source>
</evidence>
<dbReference type="CDD" id="cd00798">
    <property type="entry name" value="INT_XerDC_C"/>
    <property type="match status" value="1"/>
</dbReference>
<dbReference type="InterPro" id="IPR023009">
    <property type="entry name" value="Tyrosine_recombinase_XerC/XerD"/>
</dbReference>